<gene>
    <name evidence="2" type="ORF">LCGC14_3136090</name>
</gene>
<proteinExistence type="predicted"/>
<feature type="transmembrane region" description="Helical" evidence="1">
    <location>
        <begin position="321"/>
        <end position="338"/>
    </location>
</feature>
<keyword evidence="1" id="KW-0812">Transmembrane</keyword>
<protein>
    <submittedName>
        <fullName evidence="2">Uncharacterized protein</fullName>
    </submittedName>
</protein>
<dbReference type="EMBL" id="LAZR01068600">
    <property type="protein sequence ID" value="KKK49336.1"/>
    <property type="molecule type" value="Genomic_DNA"/>
</dbReference>
<evidence type="ECO:0000313" key="2">
    <source>
        <dbReference type="EMBL" id="KKK49336.1"/>
    </source>
</evidence>
<keyword evidence="1" id="KW-0472">Membrane</keyword>
<dbReference type="AlphaFoldDB" id="A0A0F8YMK9"/>
<name>A0A0F8YMK9_9ZZZZ</name>
<reference evidence="2" key="1">
    <citation type="journal article" date="2015" name="Nature">
        <title>Complex archaea that bridge the gap between prokaryotes and eukaryotes.</title>
        <authorList>
            <person name="Spang A."/>
            <person name="Saw J.H."/>
            <person name="Jorgensen S.L."/>
            <person name="Zaremba-Niedzwiedzka K."/>
            <person name="Martijn J."/>
            <person name="Lind A.E."/>
            <person name="van Eijk R."/>
            <person name="Schleper C."/>
            <person name="Guy L."/>
            <person name="Ettema T.J."/>
        </authorList>
    </citation>
    <scope>NUCLEOTIDE SEQUENCE</scope>
</reference>
<feature type="non-terminal residue" evidence="2">
    <location>
        <position position="339"/>
    </location>
</feature>
<sequence length="339" mass="37369">DGGPLPIGWKVPEVGPAFEGKPFAIKDPDTGTLGVMFTRRWITEGKIANTLENIYGKRPDLGKFVIRGRVIDPLAIIDALVFIPKRAKLFLSFFQQVDFLTRAGAGSWSKAVDALLAGQPIEAVKAVAKYPVTFAKVLQANFRPTARLKLSQQMDSTEPIVQGRPGINLKGISEAGLSTRDVTIFPADMDKLVREVANETGILAKGRRLVGALGDLESAMRRGLFDGVYPAAIITDIQNNIASMVARQHPTLNDAQINSMIAREANILFSTVPPSQSVIQNRLLRETLRRLFFSIGESEGLLRQATNAFHGPNKRFWAKHWIGVYFFLIATMTIMSYAF</sequence>
<organism evidence="2">
    <name type="scientific">marine sediment metagenome</name>
    <dbReference type="NCBI Taxonomy" id="412755"/>
    <lineage>
        <taxon>unclassified sequences</taxon>
        <taxon>metagenomes</taxon>
        <taxon>ecological metagenomes</taxon>
    </lineage>
</organism>
<feature type="non-terminal residue" evidence="2">
    <location>
        <position position="1"/>
    </location>
</feature>
<comment type="caution">
    <text evidence="2">The sequence shown here is derived from an EMBL/GenBank/DDBJ whole genome shotgun (WGS) entry which is preliminary data.</text>
</comment>
<accession>A0A0F8YMK9</accession>
<evidence type="ECO:0000256" key="1">
    <source>
        <dbReference type="SAM" id="Phobius"/>
    </source>
</evidence>
<keyword evidence="1" id="KW-1133">Transmembrane helix</keyword>